<evidence type="ECO:0000256" key="4">
    <source>
        <dbReference type="ARBA" id="ARBA00019595"/>
    </source>
</evidence>
<dbReference type="NCBIfam" id="TIGR01221">
    <property type="entry name" value="rmlC"/>
    <property type="match status" value="1"/>
</dbReference>
<dbReference type="GO" id="GO:0005829">
    <property type="term" value="C:cytosol"/>
    <property type="evidence" value="ECO:0007669"/>
    <property type="project" value="TreeGrafter"/>
</dbReference>
<feature type="active site" description="Proton acceptor" evidence="5">
    <location>
        <position position="61"/>
    </location>
</feature>
<dbReference type="Proteomes" id="UP000198850">
    <property type="component" value="Unassembled WGS sequence"/>
</dbReference>
<evidence type="ECO:0000256" key="2">
    <source>
        <dbReference type="ARBA" id="ARBA00001997"/>
    </source>
</evidence>
<feature type="site" description="Participates in a stacking interaction with the thymidine ring of dTDP-4-oxo-6-deoxyglucose" evidence="6">
    <location>
        <position position="137"/>
    </location>
</feature>
<dbReference type="GO" id="GO:0000271">
    <property type="term" value="P:polysaccharide biosynthetic process"/>
    <property type="evidence" value="ECO:0007669"/>
    <property type="project" value="TreeGrafter"/>
</dbReference>
<comment type="pathway">
    <text evidence="7">Carbohydrate biosynthesis; dTDP-L-rhamnose biosynthesis.</text>
</comment>
<feature type="active site" description="Proton donor" evidence="5">
    <location>
        <position position="131"/>
    </location>
</feature>
<evidence type="ECO:0000256" key="5">
    <source>
        <dbReference type="PIRSR" id="PIRSR600888-1"/>
    </source>
</evidence>
<dbReference type="InterPro" id="IPR011051">
    <property type="entry name" value="RmlC_Cupin_sf"/>
</dbReference>
<dbReference type="OrthoDB" id="9800680at2"/>
<evidence type="ECO:0000256" key="6">
    <source>
        <dbReference type="PIRSR" id="PIRSR600888-3"/>
    </source>
</evidence>
<dbReference type="PANTHER" id="PTHR21047:SF2">
    <property type="entry name" value="THYMIDINE DIPHOSPHO-4-KETO-RHAMNOSE 3,5-EPIMERASE"/>
    <property type="match status" value="1"/>
</dbReference>
<reference evidence="8 9" key="1">
    <citation type="submission" date="2016-10" db="EMBL/GenBank/DDBJ databases">
        <authorList>
            <person name="de Groot N.N."/>
        </authorList>
    </citation>
    <scope>NUCLEOTIDE SEQUENCE [LARGE SCALE GENOMIC DNA]</scope>
    <source>
        <strain evidence="8 9">DSM 19033</strain>
    </source>
</reference>
<comment type="function">
    <text evidence="2 7">Catalyzes the epimerization of the C3' and C5'positions of dTDP-6-deoxy-D-xylo-4-hexulose, forming dTDP-6-deoxy-L-lyxo-4-hexulose.</text>
</comment>
<dbReference type="EC" id="5.1.3.13" evidence="3 7"/>
<name>A0A1H3Z9G7_9SPHI</name>
<dbReference type="Pfam" id="PF00908">
    <property type="entry name" value="dTDP_sugar_isom"/>
    <property type="match status" value="1"/>
</dbReference>
<evidence type="ECO:0000313" key="9">
    <source>
        <dbReference type="Proteomes" id="UP000198850"/>
    </source>
</evidence>
<accession>A0A1H3Z9G7</accession>
<dbReference type="STRING" id="425514.SAMN05443550_102281"/>
<dbReference type="GO" id="GO:0019305">
    <property type="term" value="P:dTDP-rhamnose biosynthetic process"/>
    <property type="evidence" value="ECO:0007669"/>
    <property type="project" value="UniProtKB-UniRule"/>
</dbReference>
<dbReference type="PANTHER" id="PTHR21047">
    <property type="entry name" value="DTDP-6-DEOXY-D-GLUCOSE-3,5 EPIMERASE"/>
    <property type="match status" value="1"/>
</dbReference>
<dbReference type="GO" id="GO:0008830">
    <property type="term" value="F:dTDP-4-dehydrorhamnose 3,5-epimerase activity"/>
    <property type="evidence" value="ECO:0007669"/>
    <property type="project" value="UniProtKB-UniRule"/>
</dbReference>
<evidence type="ECO:0000256" key="1">
    <source>
        <dbReference type="ARBA" id="ARBA00001298"/>
    </source>
</evidence>
<organism evidence="8 9">
    <name type="scientific">Pedobacter hartonius</name>
    <dbReference type="NCBI Taxonomy" id="425514"/>
    <lineage>
        <taxon>Bacteria</taxon>
        <taxon>Pseudomonadati</taxon>
        <taxon>Bacteroidota</taxon>
        <taxon>Sphingobacteriia</taxon>
        <taxon>Sphingobacteriales</taxon>
        <taxon>Sphingobacteriaceae</taxon>
        <taxon>Pedobacter</taxon>
    </lineage>
</organism>
<dbReference type="InterPro" id="IPR000888">
    <property type="entry name" value="RmlC-like"/>
</dbReference>
<keyword evidence="9" id="KW-1185">Reference proteome</keyword>
<dbReference type="CDD" id="cd00438">
    <property type="entry name" value="cupin_RmlC"/>
    <property type="match status" value="1"/>
</dbReference>
<keyword evidence="7" id="KW-0413">Isomerase</keyword>
<dbReference type="RefSeq" id="WP_090555432.1">
    <property type="nucleotide sequence ID" value="NZ_FNRA01000002.1"/>
</dbReference>
<evidence type="ECO:0000313" key="8">
    <source>
        <dbReference type="EMBL" id="SEA20320.1"/>
    </source>
</evidence>
<evidence type="ECO:0000256" key="3">
    <source>
        <dbReference type="ARBA" id="ARBA00012098"/>
    </source>
</evidence>
<comment type="similarity">
    <text evidence="7">Belongs to the dTDP-4-dehydrorhamnose 3,5-epimerase family.</text>
</comment>
<dbReference type="Gene3D" id="2.60.120.10">
    <property type="entry name" value="Jelly Rolls"/>
    <property type="match status" value="1"/>
</dbReference>
<dbReference type="InterPro" id="IPR014710">
    <property type="entry name" value="RmlC-like_jellyroll"/>
</dbReference>
<proteinExistence type="inferred from homology"/>
<dbReference type="SUPFAM" id="SSF51182">
    <property type="entry name" value="RmlC-like cupins"/>
    <property type="match status" value="1"/>
</dbReference>
<sequence>MNFIQTPIADLFIIEPKVWKDNRGYFYESFSGRAFTEAGIQANFVQDNQSFSQKGTLRGLHAQKDPFAQGKLVRVIQGSVLDVAVDARKASPTYGQHFSIELSGENHKQLWVPPGFLHGFLTLEDDTIFTYKVTNYYDKESEVGVIWNDQDLNINWVADISKEDLLLSDKDLILPAFKDFVSPF</sequence>
<protein>
    <recommendedName>
        <fullName evidence="4 7">dTDP-4-dehydrorhamnose 3,5-epimerase</fullName>
        <ecNumber evidence="3 7">5.1.3.13</ecNumber>
    </recommendedName>
    <alternativeName>
        <fullName evidence="7">Thymidine diphospho-4-keto-rhamnose 3,5-epimerase</fullName>
    </alternativeName>
</protein>
<comment type="catalytic activity">
    <reaction evidence="1 7">
        <text>dTDP-4-dehydro-6-deoxy-alpha-D-glucose = dTDP-4-dehydro-beta-L-rhamnose</text>
        <dbReference type="Rhea" id="RHEA:16969"/>
        <dbReference type="ChEBI" id="CHEBI:57649"/>
        <dbReference type="ChEBI" id="CHEBI:62830"/>
        <dbReference type="EC" id="5.1.3.13"/>
    </reaction>
</comment>
<comment type="subunit">
    <text evidence="7">Homodimer.</text>
</comment>
<dbReference type="EMBL" id="FNRA01000002">
    <property type="protein sequence ID" value="SEA20320.1"/>
    <property type="molecule type" value="Genomic_DNA"/>
</dbReference>
<dbReference type="UniPathway" id="UPA00124"/>
<gene>
    <name evidence="8" type="ORF">SAMN05443550_102281</name>
</gene>
<dbReference type="AlphaFoldDB" id="A0A1H3Z9G7"/>
<evidence type="ECO:0000256" key="7">
    <source>
        <dbReference type="RuleBase" id="RU364069"/>
    </source>
</evidence>